<dbReference type="OrthoDB" id="1898821at2759"/>
<protein>
    <submittedName>
        <fullName evidence="8">Catenin-beta-like protein</fullName>
    </submittedName>
</protein>
<evidence type="ECO:0000256" key="3">
    <source>
        <dbReference type="ARBA" id="ARBA00022737"/>
    </source>
</evidence>
<feature type="domain" description="Beta-catenin-like protein 1 N-terminal" evidence="7">
    <location>
        <begin position="93"/>
        <end position="199"/>
    </location>
</feature>
<evidence type="ECO:0000313" key="8">
    <source>
        <dbReference type="EMBL" id="KAA8910794.1"/>
    </source>
</evidence>
<dbReference type="Pfam" id="PF08216">
    <property type="entry name" value="CTNNBL"/>
    <property type="match status" value="1"/>
</dbReference>
<dbReference type="InterPro" id="IPR016024">
    <property type="entry name" value="ARM-type_fold"/>
</dbReference>
<name>A0A5J5F3X2_9PEZI</name>
<dbReference type="Proteomes" id="UP000326924">
    <property type="component" value="Unassembled WGS sequence"/>
</dbReference>
<dbReference type="PANTHER" id="PTHR14978">
    <property type="entry name" value="BETA-CATENIN-LIKE PROTEIN 1 NUCLEAR ASSOCIATED PROTEIN"/>
    <property type="match status" value="1"/>
</dbReference>
<dbReference type="SUPFAM" id="SSF48371">
    <property type="entry name" value="ARM repeat"/>
    <property type="match status" value="1"/>
</dbReference>
<dbReference type="Gene3D" id="1.25.10.10">
    <property type="entry name" value="Leucine-rich Repeat Variant"/>
    <property type="match status" value="1"/>
</dbReference>
<dbReference type="GO" id="GO:0005681">
    <property type="term" value="C:spliceosomal complex"/>
    <property type="evidence" value="ECO:0007669"/>
    <property type="project" value="TreeGrafter"/>
</dbReference>
<dbReference type="SMART" id="SM01156">
    <property type="entry name" value="DUF1716"/>
    <property type="match status" value="1"/>
</dbReference>
<gene>
    <name evidence="8" type="ORF">FN846DRAFT_1004296</name>
</gene>
<evidence type="ECO:0000256" key="5">
    <source>
        <dbReference type="ARBA" id="ARBA00023242"/>
    </source>
</evidence>
<evidence type="ECO:0000256" key="2">
    <source>
        <dbReference type="ARBA" id="ARBA00022553"/>
    </source>
</evidence>
<dbReference type="InterPro" id="IPR039678">
    <property type="entry name" value="CTNNBL1"/>
</dbReference>
<dbReference type="EMBL" id="VXIS01000042">
    <property type="protein sequence ID" value="KAA8910794.1"/>
    <property type="molecule type" value="Genomic_DNA"/>
</dbReference>
<dbReference type="FunFam" id="1.25.10.10:FF:001136">
    <property type="entry name" value="Beta-catenin-like protein 1"/>
    <property type="match status" value="1"/>
</dbReference>
<organism evidence="8 9">
    <name type="scientific">Sphaerosporella brunnea</name>
    <dbReference type="NCBI Taxonomy" id="1250544"/>
    <lineage>
        <taxon>Eukaryota</taxon>
        <taxon>Fungi</taxon>
        <taxon>Dikarya</taxon>
        <taxon>Ascomycota</taxon>
        <taxon>Pezizomycotina</taxon>
        <taxon>Pezizomycetes</taxon>
        <taxon>Pezizales</taxon>
        <taxon>Pyronemataceae</taxon>
        <taxon>Sphaerosporella</taxon>
    </lineage>
</organism>
<sequence length="590" mass="65948">MTDIDNLFKKPALPGSSSSNSSKKRKLAPAHDPVATYKTARIDESGSKAAHVTDDEDADGAAPSASSLPTDFFDAPAEDEEGGRFFGGGVNEQQAEILDFMEAQEKDIGALEKIDAAWLRKKSLGFEKLINKNAEMRGKFEDEPHKFMASEEELDTEIKTFSILSEHPELFGEFRKLGTLGSLVRLLAHENTDIAIDVVEVISELTDDEVEAEPEQWNALVDGMVEESLLEMLSQNLSRLNESSESDRSGVYHTLSVFENLASQPSLAETMVKETDIFPWLLKRIQVRESPLSQNKQYAAELLAILLQSASANRIRLAELDGVDLFLQLLSPYRKRDPVKGGEEEEFVENVFDCLTCVVDEVEGKQKFVQAEGVELALIMLREGKMSKPRALRLLDHAISSIQHAEVAIRVVEAAGLKTLFGMFMKKQDSRTTEHLLGIFASMLRLLPADSPERLRTLAKFVESDYAKIARLLQIRQDYAVRLGKVEMEIEEQKKRLDKNGREEMTEEWLSRRLDAGLFGIQMTDLILAWLCAEDSGAQRRIASLLEGQKLGTESIRATLRESIALMGEGSLDSDQQETKDMLTTLIDFV</sequence>
<dbReference type="PANTHER" id="PTHR14978:SF0">
    <property type="entry name" value="BETA-CATENIN-LIKE PROTEIN 1"/>
    <property type="match status" value="1"/>
</dbReference>
<evidence type="ECO:0000256" key="6">
    <source>
        <dbReference type="SAM" id="MobiDB-lite"/>
    </source>
</evidence>
<evidence type="ECO:0000256" key="4">
    <source>
        <dbReference type="ARBA" id="ARBA00023054"/>
    </source>
</evidence>
<keyword evidence="9" id="KW-1185">Reference proteome</keyword>
<proteinExistence type="predicted"/>
<evidence type="ECO:0000256" key="1">
    <source>
        <dbReference type="ARBA" id="ARBA00004123"/>
    </source>
</evidence>
<dbReference type="GO" id="GO:0010467">
    <property type="term" value="P:gene expression"/>
    <property type="evidence" value="ECO:0007669"/>
    <property type="project" value="UniProtKB-ARBA"/>
</dbReference>
<feature type="region of interest" description="Disordered" evidence="6">
    <location>
        <begin position="1"/>
        <end position="74"/>
    </location>
</feature>
<dbReference type="InParanoid" id="A0A5J5F3X2"/>
<keyword evidence="4" id="KW-0175">Coiled coil</keyword>
<evidence type="ECO:0000259" key="7">
    <source>
        <dbReference type="SMART" id="SM01156"/>
    </source>
</evidence>
<evidence type="ECO:0000313" key="9">
    <source>
        <dbReference type="Proteomes" id="UP000326924"/>
    </source>
</evidence>
<dbReference type="AlphaFoldDB" id="A0A5J5F3X2"/>
<keyword evidence="2" id="KW-0597">Phosphoprotein</keyword>
<comment type="caution">
    <text evidence="8">The sequence shown here is derived from an EMBL/GenBank/DDBJ whole genome shotgun (WGS) entry which is preliminary data.</text>
</comment>
<dbReference type="InterPro" id="IPR013180">
    <property type="entry name" value="CTNNBL1_N"/>
</dbReference>
<reference evidence="8 9" key="1">
    <citation type="submission" date="2019-09" db="EMBL/GenBank/DDBJ databases">
        <title>Draft genome of the ectomycorrhizal ascomycete Sphaerosporella brunnea.</title>
        <authorList>
            <consortium name="DOE Joint Genome Institute"/>
            <person name="Benucci G.M."/>
            <person name="Marozzi G."/>
            <person name="Antonielli L."/>
            <person name="Sanchez S."/>
            <person name="Marco P."/>
            <person name="Wang X."/>
            <person name="Falini L.B."/>
            <person name="Barry K."/>
            <person name="Haridas S."/>
            <person name="Lipzen A."/>
            <person name="Labutti K."/>
            <person name="Grigoriev I.V."/>
            <person name="Murat C."/>
            <person name="Martin F."/>
            <person name="Albertini E."/>
            <person name="Donnini D."/>
            <person name="Bonito G."/>
        </authorList>
    </citation>
    <scope>NUCLEOTIDE SEQUENCE [LARGE SCALE GENOMIC DNA]</scope>
    <source>
        <strain evidence="8 9">Sb_GMNB300</strain>
    </source>
</reference>
<dbReference type="InterPro" id="IPR011989">
    <property type="entry name" value="ARM-like"/>
</dbReference>
<comment type="subcellular location">
    <subcellularLocation>
        <location evidence="1">Nucleus</location>
    </subcellularLocation>
</comment>
<keyword evidence="3" id="KW-0677">Repeat</keyword>
<accession>A0A5J5F3X2</accession>
<keyword evidence="5" id="KW-0539">Nucleus</keyword>